<name>A0A8S5LD05_9CAUD</name>
<protein>
    <submittedName>
        <fullName evidence="1">Cysteine peptidase</fullName>
    </submittedName>
</protein>
<reference evidence="1" key="1">
    <citation type="journal article" date="2021" name="Proc. Natl. Acad. Sci. U.S.A.">
        <title>A Catalog of Tens of Thousands of Viruses from Human Metagenomes Reveals Hidden Associations with Chronic Diseases.</title>
        <authorList>
            <person name="Tisza M.J."/>
            <person name="Buck C.B."/>
        </authorList>
    </citation>
    <scope>NUCLEOTIDE SEQUENCE</scope>
    <source>
        <strain evidence="1">CtMS01</strain>
    </source>
</reference>
<proteinExistence type="predicted"/>
<sequence>MQLEKNKLYISFHRPKSLIGFLISAWTLGNYSHCEFIYNNEVYLANPGGVRKQAYKYKKNFDIYELDACVEAQDILDFFEEVKGAGYDYQGILGSQFLWFLNSHDDKKYFCSEFCLNAIDYALQFSLTWNFVELKYKGYHKFNPSRLYKYLKELELIKEKVM</sequence>
<dbReference type="InterPro" id="IPR038765">
    <property type="entry name" value="Papain-like_cys_pep_sf"/>
</dbReference>
<dbReference type="SUPFAM" id="SSF54001">
    <property type="entry name" value="Cysteine proteinases"/>
    <property type="match status" value="1"/>
</dbReference>
<accession>A0A8S5LD05</accession>
<dbReference type="Gene3D" id="3.90.1720.10">
    <property type="entry name" value="endopeptidase domain like (from Nostoc punctiforme)"/>
    <property type="match status" value="1"/>
</dbReference>
<evidence type="ECO:0000313" key="1">
    <source>
        <dbReference type="EMBL" id="DAD67824.1"/>
    </source>
</evidence>
<organism evidence="1">
    <name type="scientific">Siphoviridae sp. ctMS01</name>
    <dbReference type="NCBI Taxonomy" id="2823574"/>
    <lineage>
        <taxon>Viruses</taxon>
        <taxon>Duplodnaviria</taxon>
        <taxon>Heunggongvirae</taxon>
        <taxon>Uroviricota</taxon>
        <taxon>Caudoviricetes</taxon>
    </lineage>
</organism>
<dbReference type="GO" id="GO:0001897">
    <property type="term" value="P:symbiont-mediated cytolysis of host cell"/>
    <property type="evidence" value="ECO:0007669"/>
    <property type="project" value="UniProtKB-ARBA"/>
</dbReference>
<dbReference type="EMBL" id="BK014687">
    <property type="protein sequence ID" value="DAD67824.1"/>
    <property type="molecule type" value="Genomic_DNA"/>
</dbReference>